<keyword evidence="15 20" id="KW-0560">Oxidoreductase</keyword>
<keyword evidence="10 20" id="KW-0285">Flavoprotein</keyword>
<dbReference type="PROSITE" id="PS51387">
    <property type="entry name" value="FAD_PCMH"/>
    <property type="match status" value="1"/>
</dbReference>
<evidence type="ECO:0000256" key="13">
    <source>
        <dbReference type="ARBA" id="ARBA00022960"/>
    </source>
</evidence>
<dbReference type="SUPFAM" id="SSF56194">
    <property type="entry name" value="Uridine diphospho-N-Acetylenolpyruvylglucosamine reductase, MurB, C-terminal domain"/>
    <property type="match status" value="1"/>
</dbReference>
<reference evidence="23" key="1">
    <citation type="submission" date="2017-11" db="EMBL/GenBank/DDBJ databases">
        <title>The draft genome sequence of Chromatocurvus sp. F02.</title>
        <authorList>
            <person name="Du Z.-J."/>
            <person name="Chang Y.-Q."/>
        </authorList>
    </citation>
    <scope>NUCLEOTIDE SEQUENCE [LARGE SCALE GENOMIC DNA]</scope>
    <source>
        <strain evidence="23">F02</strain>
    </source>
</reference>
<comment type="caution">
    <text evidence="22">The sequence shown here is derived from an EMBL/GenBank/DDBJ whole genome shotgun (WGS) entry which is preliminary data.</text>
</comment>
<accession>A0A2N5Y1F4</accession>
<keyword evidence="11 20" id="KW-0274">FAD</keyword>
<dbReference type="EC" id="1.3.1.98" evidence="6 20"/>
<dbReference type="EMBL" id="PKLZ01000008">
    <property type="protein sequence ID" value="PLW82189.1"/>
    <property type="molecule type" value="Genomic_DNA"/>
</dbReference>
<evidence type="ECO:0000256" key="5">
    <source>
        <dbReference type="ARBA" id="ARBA00010485"/>
    </source>
</evidence>
<dbReference type="Gene3D" id="3.30.465.10">
    <property type="match status" value="1"/>
</dbReference>
<comment type="function">
    <text evidence="2 20">Cell wall formation.</text>
</comment>
<gene>
    <name evidence="20" type="primary">murB</name>
    <name evidence="22" type="ORF">CWI75_10410</name>
</gene>
<keyword evidence="17 20" id="KW-0961">Cell wall biogenesis/degradation</keyword>
<keyword evidence="16 20" id="KW-0131">Cell cycle</keyword>
<dbReference type="Pfam" id="PF01565">
    <property type="entry name" value="FAD_binding_4"/>
    <property type="match status" value="1"/>
</dbReference>
<evidence type="ECO:0000256" key="4">
    <source>
        <dbReference type="ARBA" id="ARBA00004752"/>
    </source>
</evidence>
<dbReference type="Gene3D" id="3.30.43.10">
    <property type="entry name" value="Uridine Diphospho-n-acetylenolpyruvylglucosamine Reductase, domain 2"/>
    <property type="match status" value="1"/>
</dbReference>
<evidence type="ECO:0000256" key="2">
    <source>
        <dbReference type="ARBA" id="ARBA00003921"/>
    </source>
</evidence>
<dbReference type="AlphaFoldDB" id="A0A2N5Y1F4"/>
<proteinExistence type="inferred from homology"/>
<keyword evidence="9 20" id="KW-0132">Cell division</keyword>
<dbReference type="InterPro" id="IPR016169">
    <property type="entry name" value="FAD-bd_PCMH_sub2"/>
</dbReference>
<dbReference type="PANTHER" id="PTHR21071:SF4">
    <property type="entry name" value="UDP-N-ACETYLENOLPYRUVOYLGLUCOSAMINE REDUCTASE"/>
    <property type="match status" value="1"/>
</dbReference>
<evidence type="ECO:0000256" key="11">
    <source>
        <dbReference type="ARBA" id="ARBA00022827"/>
    </source>
</evidence>
<keyword evidence="14 20" id="KW-0573">Peptidoglycan synthesis</keyword>
<dbReference type="GO" id="GO:0008762">
    <property type="term" value="F:UDP-N-acetylmuramate dehydrogenase activity"/>
    <property type="evidence" value="ECO:0007669"/>
    <property type="project" value="UniProtKB-UniRule"/>
</dbReference>
<keyword evidence="8 20" id="KW-0963">Cytoplasm</keyword>
<evidence type="ECO:0000256" key="18">
    <source>
        <dbReference type="ARBA" id="ARBA00031026"/>
    </source>
</evidence>
<dbReference type="GO" id="GO:0051301">
    <property type="term" value="P:cell division"/>
    <property type="evidence" value="ECO:0007669"/>
    <property type="project" value="UniProtKB-KW"/>
</dbReference>
<evidence type="ECO:0000256" key="10">
    <source>
        <dbReference type="ARBA" id="ARBA00022630"/>
    </source>
</evidence>
<dbReference type="Proteomes" id="UP000234845">
    <property type="component" value="Unassembled WGS sequence"/>
</dbReference>
<dbReference type="UniPathway" id="UPA00219"/>
<evidence type="ECO:0000256" key="8">
    <source>
        <dbReference type="ARBA" id="ARBA00022490"/>
    </source>
</evidence>
<dbReference type="InterPro" id="IPR003170">
    <property type="entry name" value="MurB"/>
</dbReference>
<evidence type="ECO:0000256" key="9">
    <source>
        <dbReference type="ARBA" id="ARBA00022618"/>
    </source>
</evidence>
<feature type="domain" description="FAD-binding PCMH-type" evidence="21">
    <location>
        <begin position="46"/>
        <end position="217"/>
    </location>
</feature>
<evidence type="ECO:0000256" key="1">
    <source>
        <dbReference type="ARBA" id="ARBA00001974"/>
    </source>
</evidence>
<organism evidence="22 23">
    <name type="scientific">Kineobactrum sediminis</name>
    <dbReference type="NCBI Taxonomy" id="1905677"/>
    <lineage>
        <taxon>Bacteria</taxon>
        <taxon>Pseudomonadati</taxon>
        <taxon>Pseudomonadota</taxon>
        <taxon>Gammaproteobacteria</taxon>
        <taxon>Cellvibrionales</taxon>
        <taxon>Halieaceae</taxon>
        <taxon>Kineobactrum</taxon>
    </lineage>
</organism>
<feature type="active site" evidence="20">
    <location>
        <position position="193"/>
    </location>
</feature>
<dbReference type="PANTHER" id="PTHR21071">
    <property type="entry name" value="UDP-N-ACETYLENOLPYRUVOYLGLUCOSAMINE REDUCTASE"/>
    <property type="match status" value="1"/>
</dbReference>
<dbReference type="GO" id="GO:0071949">
    <property type="term" value="F:FAD binding"/>
    <property type="evidence" value="ECO:0007669"/>
    <property type="project" value="InterPro"/>
</dbReference>
<dbReference type="InterPro" id="IPR036635">
    <property type="entry name" value="MurB_C_sf"/>
</dbReference>
<dbReference type="NCBIfam" id="NF000755">
    <property type="entry name" value="PRK00046.1"/>
    <property type="match status" value="1"/>
</dbReference>
<evidence type="ECO:0000256" key="7">
    <source>
        <dbReference type="ARBA" id="ARBA00015188"/>
    </source>
</evidence>
<dbReference type="GO" id="GO:0008360">
    <property type="term" value="P:regulation of cell shape"/>
    <property type="evidence" value="ECO:0007669"/>
    <property type="project" value="UniProtKB-KW"/>
</dbReference>
<sequence length="372" mass="40676">MSHWHRPQCLPAWTLPPIWRRWKVVCRRCPSVGPSSSLQTLNTLRLQSQVPFLHSITSLNQLRDVLDHARALDLPVLPLGHGSNVVLCGDMQAMVLKIELSGRTVVGADAEAVTVRVAAGEDWHQLVLWSLAQGYYGLENLALIPGTVGAAPIQNIGAYGRELGSFVVAVRALRCSDGEMITLSREDCAFGYRDSIFKHALRDAVVITHVDLRLSRQPALEISYPGLQAELARSCYEQTPTPQTVCDAVVALRRAKLPNPALEPNAGSFFKNPVVARGKAEALRARYPYMPLYPLDTDTAKLAAAWLIEEAGWKGVRQHEVGVHPGHALVLVNYGADNGGVLLALARDIQAAVATRFDIALEIEPRLYGEPA</sequence>
<evidence type="ECO:0000259" key="21">
    <source>
        <dbReference type="PROSITE" id="PS51387"/>
    </source>
</evidence>
<keyword evidence="12 20" id="KW-0521">NADP</keyword>
<evidence type="ECO:0000256" key="16">
    <source>
        <dbReference type="ARBA" id="ARBA00023306"/>
    </source>
</evidence>
<evidence type="ECO:0000256" key="12">
    <source>
        <dbReference type="ARBA" id="ARBA00022857"/>
    </source>
</evidence>
<evidence type="ECO:0000256" key="15">
    <source>
        <dbReference type="ARBA" id="ARBA00023002"/>
    </source>
</evidence>
<dbReference type="InterPro" id="IPR011601">
    <property type="entry name" value="MurB_C"/>
</dbReference>
<feature type="active site" evidence="20">
    <location>
        <position position="364"/>
    </location>
</feature>
<feature type="active site" description="Proton donor" evidence="20">
    <location>
        <position position="268"/>
    </location>
</feature>
<evidence type="ECO:0000256" key="3">
    <source>
        <dbReference type="ARBA" id="ARBA00004496"/>
    </source>
</evidence>
<dbReference type="InterPro" id="IPR016167">
    <property type="entry name" value="FAD-bd_PCMH_sub1"/>
</dbReference>
<comment type="pathway">
    <text evidence="4 20">Cell wall biogenesis; peptidoglycan biosynthesis.</text>
</comment>
<evidence type="ECO:0000313" key="23">
    <source>
        <dbReference type="Proteomes" id="UP000234845"/>
    </source>
</evidence>
<dbReference type="InterPro" id="IPR036318">
    <property type="entry name" value="FAD-bd_PCMH-like_sf"/>
</dbReference>
<comment type="subcellular location">
    <subcellularLocation>
        <location evidence="3 20">Cytoplasm</location>
    </subcellularLocation>
</comment>
<comment type="catalytic activity">
    <reaction evidence="19 20">
        <text>UDP-N-acetyl-alpha-D-muramate + NADP(+) = UDP-N-acetyl-3-O-(1-carboxyvinyl)-alpha-D-glucosamine + NADPH + H(+)</text>
        <dbReference type="Rhea" id="RHEA:12248"/>
        <dbReference type="ChEBI" id="CHEBI:15378"/>
        <dbReference type="ChEBI" id="CHEBI:57783"/>
        <dbReference type="ChEBI" id="CHEBI:58349"/>
        <dbReference type="ChEBI" id="CHEBI:68483"/>
        <dbReference type="ChEBI" id="CHEBI:70757"/>
        <dbReference type="EC" id="1.3.1.98"/>
    </reaction>
</comment>
<evidence type="ECO:0000256" key="17">
    <source>
        <dbReference type="ARBA" id="ARBA00023316"/>
    </source>
</evidence>
<evidence type="ECO:0000256" key="20">
    <source>
        <dbReference type="HAMAP-Rule" id="MF_00037"/>
    </source>
</evidence>
<dbReference type="HAMAP" id="MF_00037">
    <property type="entry name" value="MurB"/>
    <property type="match status" value="1"/>
</dbReference>
<comment type="cofactor">
    <cofactor evidence="1 20">
        <name>FAD</name>
        <dbReference type="ChEBI" id="CHEBI:57692"/>
    </cofactor>
</comment>
<comment type="similarity">
    <text evidence="5 20">Belongs to the MurB family.</text>
</comment>
<dbReference type="NCBIfam" id="TIGR00179">
    <property type="entry name" value="murB"/>
    <property type="match status" value="1"/>
</dbReference>
<evidence type="ECO:0000256" key="14">
    <source>
        <dbReference type="ARBA" id="ARBA00022984"/>
    </source>
</evidence>
<protein>
    <recommendedName>
        <fullName evidence="7 20">UDP-N-acetylenolpyruvoylglucosamine reductase</fullName>
        <ecNumber evidence="6 20">1.3.1.98</ecNumber>
    </recommendedName>
    <alternativeName>
        <fullName evidence="18 20">UDP-N-acetylmuramate dehydrogenase</fullName>
    </alternativeName>
</protein>
<dbReference type="SUPFAM" id="SSF56176">
    <property type="entry name" value="FAD-binding/transporter-associated domain-like"/>
    <property type="match status" value="1"/>
</dbReference>
<evidence type="ECO:0000256" key="19">
    <source>
        <dbReference type="ARBA" id="ARBA00048914"/>
    </source>
</evidence>
<dbReference type="OrthoDB" id="9804753at2"/>
<keyword evidence="13 20" id="KW-0133">Cell shape</keyword>
<dbReference type="GO" id="GO:0005829">
    <property type="term" value="C:cytosol"/>
    <property type="evidence" value="ECO:0007669"/>
    <property type="project" value="TreeGrafter"/>
</dbReference>
<dbReference type="Pfam" id="PF02873">
    <property type="entry name" value="MurB_C"/>
    <property type="match status" value="1"/>
</dbReference>
<dbReference type="InterPro" id="IPR016166">
    <property type="entry name" value="FAD-bd_PCMH"/>
</dbReference>
<dbReference type="GO" id="GO:0071555">
    <property type="term" value="P:cell wall organization"/>
    <property type="evidence" value="ECO:0007669"/>
    <property type="project" value="UniProtKB-KW"/>
</dbReference>
<keyword evidence="23" id="KW-1185">Reference proteome</keyword>
<dbReference type="Gene3D" id="3.90.78.10">
    <property type="entry name" value="UDP-N-acetylenolpyruvoylglucosamine reductase, C-terminal domain"/>
    <property type="match status" value="1"/>
</dbReference>
<dbReference type="GO" id="GO:0009252">
    <property type="term" value="P:peptidoglycan biosynthetic process"/>
    <property type="evidence" value="ECO:0007669"/>
    <property type="project" value="UniProtKB-UniRule"/>
</dbReference>
<dbReference type="InterPro" id="IPR006094">
    <property type="entry name" value="Oxid_FAD_bind_N"/>
</dbReference>
<name>A0A2N5Y1F4_9GAMM</name>
<evidence type="ECO:0000313" key="22">
    <source>
        <dbReference type="EMBL" id="PLW82189.1"/>
    </source>
</evidence>
<evidence type="ECO:0000256" key="6">
    <source>
        <dbReference type="ARBA" id="ARBA00012518"/>
    </source>
</evidence>